<organism evidence="1">
    <name type="scientific">Salmonella phage PMBT29</name>
    <dbReference type="NCBI Taxonomy" id="3137286"/>
    <lineage>
        <taxon>Viruses</taxon>
    </lineage>
</organism>
<evidence type="ECO:0000313" key="1">
    <source>
        <dbReference type="EMBL" id="XCD29833.1"/>
    </source>
</evidence>
<protein>
    <submittedName>
        <fullName evidence="1">Uncharacterized protein</fullName>
    </submittedName>
</protein>
<name>A0AAU8BW35_9VIRU</name>
<accession>A0AAU8BW35</accession>
<proteinExistence type="predicted"/>
<dbReference type="EMBL" id="PP554579">
    <property type="protein sequence ID" value="XCD29833.1"/>
    <property type="molecule type" value="Genomic_DNA"/>
</dbReference>
<reference evidence="1" key="1">
    <citation type="submission" date="2024-03" db="EMBL/GenBank/DDBJ databases">
        <title>This phage originates from the Bacteriophage catalogue of the Bacteriophage Competence Centre, Department of Microbiology und Biotechnology, Max Rubner-Institut, Kiel, Germany.</title>
        <authorList>
            <person name="Sprotte S."/>
            <person name="Brinks E."/>
        </authorList>
    </citation>
    <scope>NUCLEOTIDE SEQUENCE</scope>
</reference>
<sequence length="30" mass="3284">MEFLKLIIAVSGLLLITCYFLAGNAEQSPK</sequence>